<feature type="transmembrane region" description="Helical" evidence="2">
    <location>
        <begin position="46"/>
        <end position="65"/>
    </location>
</feature>
<keyword evidence="2" id="KW-0812">Transmembrane</keyword>
<evidence type="ECO:0000313" key="5">
    <source>
        <dbReference type="Proteomes" id="UP000001555"/>
    </source>
</evidence>
<feature type="transmembrane region" description="Helical" evidence="2">
    <location>
        <begin position="85"/>
        <end position="104"/>
    </location>
</feature>
<protein>
    <submittedName>
        <fullName evidence="3 4">Monocarboxylate transporter, putative</fullName>
    </submittedName>
</protein>
<sequence length="140" mass="15535">RYPQRGNTVNPSQHDDQSKTVTDGIEGSEDTPHSIPSITSVFCKPMFFIIVLLGVIIHYTHNVFLSTIVDFAMDRGMSLDTASSLIVYSSLTDFVGSLGLPLFADKKVLRRSTLVMWSYALLGTCLLFFSVVRTVPLFVL</sequence>
<dbReference type="EMBL" id="ABJB010017018">
    <property type="status" value="NOT_ANNOTATED_CDS"/>
    <property type="molecule type" value="Genomic_DNA"/>
</dbReference>
<name>B7PQQ4_IXOSC</name>
<dbReference type="EnsemblMetazoa" id="ISCW005588-RA">
    <property type="protein sequence ID" value="ISCW005588-PA"/>
    <property type="gene ID" value="ISCW005588"/>
</dbReference>
<feature type="region of interest" description="Disordered" evidence="1">
    <location>
        <begin position="1"/>
        <end position="32"/>
    </location>
</feature>
<gene>
    <name evidence="3" type="ORF">IscW_ISCW005588</name>
</gene>
<dbReference type="VEuPathDB" id="VectorBase:ISCW005588"/>
<dbReference type="EMBL" id="DS766775">
    <property type="protein sequence ID" value="EEC08926.1"/>
    <property type="molecule type" value="Genomic_DNA"/>
</dbReference>
<dbReference type="AlphaFoldDB" id="B7PQQ4"/>
<dbReference type="Proteomes" id="UP000001555">
    <property type="component" value="Unassembled WGS sequence"/>
</dbReference>
<dbReference type="HOGENOM" id="CLU_1840107_0_0_1"/>
<keyword evidence="2" id="KW-1133">Transmembrane helix</keyword>
<evidence type="ECO:0000313" key="4">
    <source>
        <dbReference type="EnsemblMetazoa" id="ISCW005588-PA"/>
    </source>
</evidence>
<feature type="compositionally biased region" description="Polar residues" evidence="1">
    <location>
        <begin position="1"/>
        <end position="12"/>
    </location>
</feature>
<dbReference type="PaxDb" id="6945-B7PQQ4"/>
<feature type="non-terminal residue" evidence="3">
    <location>
        <position position="140"/>
    </location>
</feature>
<reference evidence="4" key="2">
    <citation type="submission" date="2020-05" db="UniProtKB">
        <authorList>
            <consortium name="EnsemblMetazoa"/>
        </authorList>
    </citation>
    <scope>IDENTIFICATION</scope>
    <source>
        <strain evidence="4">wikel</strain>
    </source>
</reference>
<proteinExistence type="predicted"/>
<evidence type="ECO:0000256" key="1">
    <source>
        <dbReference type="SAM" id="MobiDB-lite"/>
    </source>
</evidence>
<feature type="transmembrane region" description="Helical" evidence="2">
    <location>
        <begin position="116"/>
        <end position="139"/>
    </location>
</feature>
<dbReference type="VEuPathDB" id="VectorBase:ISCI005588"/>
<accession>B7PQQ4</accession>
<keyword evidence="2" id="KW-0472">Membrane</keyword>
<feature type="non-terminal residue" evidence="3">
    <location>
        <position position="1"/>
    </location>
</feature>
<reference evidence="3 5" key="1">
    <citation type="submission" date="2008-03" db="EMBL/GenBank/DDBJ databases">
        <title>Annotation of Ixodes scapularis.</title>
        <authorList>
            <consortium name="Ixodes scapularis Genome Project Consortium"/>
            <person name="Caler E."/>
            <person name="Hannick L.I."/>
            <person name="Bidwell S."/>
            <person name="Joardar V."/>
            <person name="Thiagarajan M."/>
            <person name="Amedeo P."/>
            <person name="Galinsky K.J."/>
            <person name="Schobel S."/>
            <person name="Inman J."/>
            <person name="Hostetler J."/>
            <person name="Miller J."/>
            <person name="Hammond M."/>
            <person name="Megy K."/>
            <person name="Lawson D."/>
            <person name="Kodira C."/>
            <person name="Sutton G."/>
            <person name="Meyer J."/>
            <person name="Hill C.A."/>
            <person name="Birren B."/>
            <person name="Nene V."/>
            <person name="Collins F."/>
            <person name="Alarcon-Chaidez F."/>
            <person name="Wikel S."/>
            <person name="Strausberg R."/>
        </authorList>
    </citation>
    <scope>NUCLEOTIDE SEQUENCE [LARGE SCALE GENOMIC DNA]</scope>
    <source>
        <strain evidence="5">Wikel</strain>
        <strain evidence="3">Wikel colony</strain>
    </source>
</reference>
<dbReference type="InterPro" id="IPR036259">
    <property type="entry name" value="MFS_trans_sf"/>
</dbReference>
<dbReference type="SUPFAM" id="SSF103473">
    <property type="entry name" value="MFS general substrate transporter"/>
    <property type="match status" value="1"/>
</dbReference>
<keyword evidence="5" id="KW-1185">Reference proteome</keyword>
<dbReference type="Gene3D" id="1.20.1250.20">
    <property type="entry name" value="MFS general substrate transporter like domains"/>
    <property type="match status" value="1"/>
</dbReference>
<evidence type="ECO:0000256" key="2">
    <source>
        <dbReference type="SAM" id="Phobius"/>
    </source>
</evidence>
<evidence type="ECO:0000313" key="3">
    <source>
        <dbReference type="EMBL" id="EEC08926.1"/>
    </source>
</evidence>
<organism>
    <name type="scientific">Ixodes scapularis</name>
    <name type="common">Black-legged tick</name>
    <name type="synonym">Deer tick</name>
    <dbReference type="NCBI Taxonomy" id="6945"/>
    <lineage>
        <taxon>Eukaryota</taxon>
        <taxon>Metazoa</taxon>
        <taxon>Ecdysozoa</taxon>
        <taxon>Arthropoda</taxon>
        <taxon>Chelicerata</taxon>
        <taxon>Arachnida</taxon>
        <taxon>Acari</taxon>
        <taxon>Parasitiformes</taxon>
        <taxon>Ixodida</taxon>
        <taxon>Ixodoidea</taxon>
        <taxon>Ixodidae</taxon>
        <taxon>Ixodinae</taxon>
        <taxon>Ixodes</taxon>
    </lineage>
</organism>